<accession>A0AAU9URL9</accession>
<dbReference type="Proteomes" id="UP001153954">
    <property type="component" value="Unassembled WGS sequence"/>
</dbReference>
<organism evidence="1 2">
    <name type="scientific">Euphydryas editha</name>
    <name type="common">Edith's checkerspot</name>
    <dbReference type="NCBI Taxonomy" id="104508"/>
    <lineage>
        <taxon>Eukaryota</taxon>
        <taxon>Metazoa</taxon>
        <taxon>Ecdysozoa</taxon>
        <taxon>Arthropoda</taxon>
        <taxon>Hexapoda</taxon>
        <taxon>Insecta</taxon>
        <taxon>Pterygota</taxon>
        <taxon>Neoptera</taxon>
        <taxon>Endopterygota</taxon>
        <taxon>Lepidoptera</taxon>
        <taxon>Glossata</taxon>
        <taxon>Ditrysia</taxon>
        <taxon>Papilionoidea</taxon>
        <taxon>Nymphalidae</taxon>
        <taxon>Nymphalinae</taxon>
        <taxon>Euphydryas</taxon>
    </lineage>
</organism>
<evidence type="ECO:0000313" key="2">
    <source>
        <dbReference type="Proteomes" id="UP001153954"/>
    </source>
</evidence>
<evidence type="ECO:0000313" key="1">
    <source>
        <dbReference type="EMBL" id="CAH2100536.1"/>
    </source>
</evidence>
<proteinExistence type="predicted"/>
<comment type="caution">
    <text evidence="1">The sequence shown here is derived from an EMBL/GenBank/DDBJ whole genome shotgun (WGS) entry which is preliminary data.</text>
</comment>
<sequence>MDKFEMVILPFLHSSFDIIPHSSQVVGVMELPYDQATETTGISGISAEKLTPPVTTRKHRKTIKPILHLTSPQSKISILEKDVKKRLKTDNKAVEKEKKKTNDNENLKKKNKREYNIRIGEWRSVGCFAHSLNLCVQNAIKSIADVLAKNRIYYIPIPAFLILGLKKGDLGPQKPLNVDATDAQMTRPSNVTAAGIRELDKYVEEDYLNRKIL</sequence>
<reference evidence="1" key="1">
    <citation type="submission" date="2022-03" db="EMBL/GenBank/DDBJ databases">
        <authorList>
            <person name="Tunstrom K."/>
        </authorList>
    </citation>
    <scope>NUCLEOTIDE SEQUENCE</scope>
</reference>
<gene>
    <name evidence="1" type="ORF">EEDITHA_LOCUS15387</name>
</gene>
<dbReference type="AlphaFoldDB" id="A0AAU9URL9"/>
<name>A0AAU9URL9_EUPED</name>
<keyword evidence="2" id="KW-1185">Reference proteome</keyword>
<dbReference type="EMBL" id="CAKOGL010000023">
    <property type="protein sequence ID" value="CAH2100536.1"/>
    <property type="molecule type" value="Genomic_DNA"/>
</dbReference>
<protein>
    <submittedName>
        <fullName evidence="1">Uncharacterized protein</fullName>
    </submittedName>
</protein>